<dbReference type="InterPro" id="IPR029035">
    <property type="entry name" value="DHS-like_NAD/FAD-binding_dom"/>
</dbReference>
<name>A0A1T4S229_9FIRM</name>
<sequence length="281" mass="32865">MKTHKTVYLLGSGFSKAAGAPLGRELMEKIFDQHDKPNINKMKHWIYKHIFPTKKDWISNCEIDELISRLTLHCYYNNQCQHTSEILNVIIKELANSVNCQLDKADFAIYRNFIERLKPRDTVITLNYDTILERSGIKGKTRNLLKLHGSISWSWCSRCKYYTFHSSWQTGMICPKCHYPLLPLIVPPQITIAEHYSPLIPFYNYAINAIKKSDRIVIIGYSLPATDYDIKMLLLLGIKQNPRKIPIYIINGPHCDIKNYEILRRHLIKIKMTAEDWLKLQ</sequence>
<gene>
    <name evidence="2" type="ORF">SAMN02745885_02395</name>
</gene>
<dbReference type="InterPro" id="IPR003000">
    <property type="entry name" value="Sirtuin"/>
</dbReference>
<dbReference type="Proteomes" id="UP000189933">
    <property type="component" value="Unassembled WGS sequence"/>
</dbReference>
<accession>A0A1T4S229</accession>
<evidence type="ECO:0000256" key="1">
    <source>
        <dbReference type="ARBA" id="ARBA00022679"/>
    </source>
</evidence>
<dbReference type="RefSeq" id="WP_159071877.1">
    <property type="nucleotide sequence ID" value="NZ_FUXM01000041.1"/>
</dbReference>
<dbReference type="GO" id="GO:0070403">
    <property type="term" value="F:NAD+ binding"/>
    <property type="evidence" value="ECO:0007669"/>
    <property type="project" value="InterPro"/>
</dbReference>
<evidence type="ECO:0000313" key="2">
    <source>
        <dbReference type="EMBL" id="SKA22349.1"/>
    </source>
</evidence>
<proteinExistence type="predicted"/>
<dbReference type="CDD" id="cd00296">
    <property type="entry name" value="SIR2"/>
    <property type="match status" value="1"/>
</dbReference>
<dbReference type="AlphaFoldDB" id="A0A1T4S229"/>
<reference evidence="3" key="1">
    <citation type="submission" date="2017-02" db="EMBL/GenBank/DDBJ databases">
        <authorList>
            <person name="Varghese N."/>
            <person name="Submissions S."/>
        </authorList>
    </citation>
    <scope>NUCLEOTIDE SEQUENCE [LARGE SCALE GENOMIC DNA]</scope>
    <source>
        <strain evidence="3">DSM 16521</strain>
    </source>
</reference>
<keyword evidence="3" id="KW-1185">Reference proteome</keyword>
<keyword evidence="1" id="KW-0808">Transferase</keyword>
<organism evidence="2 3">
    <name type="scientific">Carboxydocella sporoproducens DSM 16521</name>
    <dbReference type="NCBI Taxonomy" id="1121270"/>
    <lineage>
        <taxon>Bacteria</taxon>
        <taxon>Bacillati</taxon>
        <taxon>Bacillota</taxon>
        <taxon>Clostridia</taxon>
        <taxon>Eubacteriales</taxon>
        <taxon>Clostridiales Family XVI. Incertae Sedis</taxon>
        <taxon>Carboxydocella</taxon>
    </lineage>
</organism>
<protein>
    <submittedName>
        <fullName evidence="2">Sir2 family protein</fullName>
    </submittedName>
</protein>
<dbReference type="Gene3D" id="3.40.50.1220">
    <property type="entry name" value="TPP-binding domain"/>
    <property type="match status" value="1"/>
</dbReference>
<dbReference type="Gene3D" id="3.30.1600.10">
    <property type="entry name" value="SIR2/SIRT2 'Small Domain"/>
    <property type="match status" value="1"/>
</dbReference>
<dbReference type="OrthoDB" id="7054911at2"/>
<dbReference type="Pfam" id="PF02146">
    <property type="entry name" value="SIR2"/>
    <property type="match status" value="1"/>
</dbReference>
<dbReference type="EMBL" id="FUXM01000041">
    <property type="protein sequence ID" value="SKA22349.1"/>
    <property type="molecule type" value="Genomic_DNA"/>
</dbReference>
<dbReference type="GO" id="GO:0016740">
    <property type="term" value="F:transferase activity"/>
    <property type="evidence" value="ECO:0007669"/>
    <property type="project" value="UniProtKB-KW"/>
</dbReference>
<dbReference type="InterPro" id="IPR026591">
    <property type="entry name" value="Sirtuin_cat_small_dom_sf"/>
</dbReference>
<dbReference type="SUPFAM" id="SSF52467">
    <property type="entry name" value="DHS-like NAD/FAD-binding domain"/>
    <property type="match status" value="1"/>
</dbReference>
<evidence type="ECO:0000313" key="3">
    <source>
        <dbReference type="Proteomes" id="UP000189933"/>
    </source>
</evidence>